<dbReference type="GO" id="GO:0016810">
    <property type="term" value="F:hydrolase activity, acting on carbon-nitrogen (but not peptide) bonds"/>
    <property type="evidence" value="ECO:0007669"/>
    <property type="project" value="InterPro"/>
</dbReference>
<dbReference type="AlphaFoldDB" id="U7UF75"/>
<dbReference type="InterPro" id="IPR011330">
    <property type="entry name" value="Glyco_hydro/deAcase_b/a-brl"/>
</dbReference>
<evidence type="ECO:0000313" key="2">
    <source>
        <dbReference type="EMBL" id="ERT58000.1"/>
    </source>
</evidence>
<evidence type="ECO:0000313" key="3">
    <source>
        <dbReference type="Proteomes" id="UP000017090"/>
    </source>
</evidence>
<dbReference type="STRING" id="1111454.HMPREF1250_0658"/>
<dbReference type="PATRIC" id="fig|1111454.3.peg.1776"/>
<dbReference type="Pfam" id="PF01522">
    <property type="entry name" value="Polysacc_deac_1"/>
    <property type="match status" value="1"/>
</dbReference>
<comment type="caution">
    <text evidence="2">The sequence shown here is derived from an EMBL/GenBank/DDBJ whole genome shotgun (WGS) entry which is preliminary data.</text>
</comment>
<organism evidence="2 3">
    <name type="scientific">Megasphaera vaginalis</name>
    <name type="common">ex Srinivasan et al. 2021</name>
    <dbReference type="NCBI Taxonomy" id="1111454"/>
    <lineage>
        <taxon>Bacteria</taxon>
        <taxon>Bacillati</taxon>
        <taxon>Bacillota</taxon>
        <taxon>Negativicutes</taxon>
        <taxon>Veillonellales</taxon>
        <taxon>Veillonellaceae</taxon>
        <taxon>Megasphaera</taxon>
    </lineage>
</organism>
<dbReference type="eggNOG" id="COG0726">
    <property type="taxonomic scope" value="Bacteria"/>
</dbReference>
<reference evidence="2 3" key="1">
    <citation type="submission" date="2013-09" db="EMBL/GenBank/DDBJ databases">
        <authorList>
            <person name="Durkin A.S."/>
            <person name="Haft D.R."/>
            <person name="McCorrison J."/>
            <person name="Torralba M."/>
            <person name="Gillis M."/>
            <person name="Haft D.H."/>
            <person name="Methe B."/>
            <person name="Sutton G."/>
            <person name="Nelson K.E."/>
        </authorList>
    </citation>
    <scope>NUCLEOTIDE SEQUENCE [LARGE SCALE GENOMIC DNA]</scope>
    <source>
        <strain evidence="2 3">BV3C16-1</strain>
    </source>
</reference>
<dbReference type="RefSeq" id="WP_023054235.1">
    <property type="nucleotide sequence ID" value="NZ_AWXA01000048.1"/>
</dbReference>
<dbReference type="InterPro" id="IPR002509">
    <property type="entry name" value="NODB_dom"/>
</dbReference>
<protein>
    <submittedName>
        <fullName evidence="2">Polysaccharide deacetylase</fullName>
    </submittedName>
</protein>
<dbReference type="EMBL" id="AWXA01000048">
    <property type="protein sequence ID" value="ERT58000.1"/>
    <property type="molecule type" value="Genomic_DNA"/>
</dbReference>
<dbReference type="PANTHER" id="PTHR10587:SF125">
    <property type="entry name" value="POLYSACCHARIDE DEACETYLASE YHEN-RELATED"/>
    <property type="match status" value="1"/>
</dbReference>
<dbReference type="InterPro" id="IPR050248">
    <property type="entry name" value="Polysacc_deacetylase_ArnD"/>
</dbReference>
<accession>U7UF75</accession>
<dbReference type="GO" id="GO:0005975">
    <property type="term" value="P:carbohydrate metabolic process"/>
    <property type="evidence" value="ECO:0007669"/>
    <property type="project" value="InterPro"/>
</dbReference>
<evidence type="ECO:0000259" key="1">
    <source>
        <dbReference type="PROSITE" id="PS51677"/>
    </source>
</evidence>
<dbReference type="Proteomes" id="UP000017090">
    <property type="component" value="Unassembled WGS sequence"/>
</dbReference>
<dbReference type="SUPFAM" id="SSF88713">
    <property type="entry name" value="Glycoside hydrolase/deacetylase"/>
    <property type="match status" value="1"/>
</dbReference>
<keyword evidence="3" id="KW-1185">Reference proteome</keyword>
<proteinExistence type="predicted"/>
<dbReference type="PROSITE" id="PS51677">
    <property type="entry name" value="NODB"/>
    <property type="match status" value="1"/>
</dbReference>
<dbReference type="PANTHER" id="PTHR10587">
    <property type="entry name" value="GLYCOSYL TRANSFERASE-RELATED"/>
    <property type="match status" value="1"/>
</dbReference>
<feature type="domain" description="NodB homology" evidence="1">
    <location>
        <begin position="112"/>
        <end position="303"/>
    </location>
</feature>
<dbReference type="Gene3D" id="3.20.20.370">
    <property type="entry name" value="Glycoside hydrolase/deacetylase"/>
    <property type="match status" value="1"/>
</dbReference>
<sequence>MKLRGFIGVVAVCILVLVGWTITGHRAWAEELRLAVETPPAGTAEAFKLGKAFGLPAADTAQVVKLDKDFVLPPADNALPVYDAYTLQQRRERGLPLTYYRGTEREYYYGDHVVYLTFDDGPNKENTQKILDILKSEDVRATFFLVGKNVENNPQTVKRIYQEGHAIGLHSYSHDYAKLYASAQAYTDEMEKTEQRIYQILHVRPIISRAPGGTAGHFTAAHWQAVRDLGYIEVGWNALNGDADGSGKTSSQELENIRSQLEKRPYLNTHLVILMHDSAGHGATVNSLPDVIHLLKEKGYTFRVVTPAIPPSW</sequence>
<gene>
    <name evidence="2" type="ORF">HMPREF1250_0658</name>
</gene>
<name>U7UF75_9FIRM</name>
<dbReference type="CDD" id="cd10944">
    <property type="entry name" value="CE4_SmPgdA_like"/>
    <property type="match status" value="1"/>
</dbReference>